<dbReference type="GO" id="GO:0045259">
    <property type="term" value="C:proton-transporting ATP synthase complex"/>
    <property type="evidence" value="ECO:0007669"/>
    <property type="project" value="UniProtKB-KW"/>
</dbReference>
<keyword evidence="5" id="KW-0997">Cell inner membrane</keyword>
<evidence type="ECO:0000256" key="9">
    <source>
        <dbReference type="ARBA" id="ARBA00022989"/>
    </source>
</evidence>
<proteinExistence type="inferred from homology"/>
<keyword evidence="12 13" id="KW-0066">ATP synthesis</keyword>
<keyword evidence="8 13" id="KW-0375">Hydrogen ion transport</keyword>
<evidence type="ECO:0000256" key="12">
    <source>
        <dbReference type="ARBA" id="ARBA00023310"/>
    </source>
</evidence>
<organism evidence="15 16">
    <name type="scientific">Thermosulfidibacter takaii (strain DSM 17441 / JCM 13301 / NBRC 103674 / ABI70S6)</name>
    <dbReference type="NCBI Taxonomy" id="1298851"/>
    <lineage>
        <taxon>Bacteria</taxon>
        <taxon>Pseudomonadati</taxon>
        <taxon>Thermosulfidibacterota</taxon>
        <taxon>Thermosulfidibacteria</taxon>
        <taxon>Thermosulfidibacterales</taxon>
        <taxon>Thermosulfidibacteraceae</taxon>
    </lineage>
</organism>
<dbReference type="OrthoDB" id="9789241at2"/>
<dbReference type="Proteomes" id="UP000063234">
    <property type="component" value="Chromosome"/>
</dbReference>
<comment type="function">
    <text evidence="13 14">Key component of the proton channel; it plays a direct role in the translocation of protons across the membrane.</text>
</comment>
<reference evidence="16" key="1">
    <citation type="journal article" date="2018" name="Science">
        <title>A primordial and reversible TCA cycle in a facultatively chemolithoautotrophic thermophile.</title>
        <authorList>
            <person name="Nunoura T."/>
            <person name="Chikaraishi Y."/>
            <person name="Izaki R."/>
            <person name="Suwa T."/>
            <person name="Sato T."/>
            <person name="Harada T."/>
            <person name="Mori K."/>
            <person name="Kato Y."/>
            <person name="Miyazaki M."/>
            <person name="Shimamura S."/>
            <person name="Yanagawa K."/>
            <person name="Shuto A."/>
            <person name="Ohkouchi N."/>
            <person name="Fujita N."/>
            <person name="Takaki Y."/>
            <person name="Atomi H."/>
            <person name="Takai K."/>
        </authorList>
    </citation>
    <scope>NUCLEOTIDE SEQUENCE [LARGE SCALE GENOMIC DNA]</scope>
    <source>
        <strain evidence="16">DSM 17441 / JCM 13301 / NBRC 103674 / ABI70S6</strain>
    </source>
</reference>
<dbReference type="InterPro" id="IPR035908">
    <property type="entry name" value="F0_ATP_A_sf"/>
</dbReference>
<keyword evidence="15" id="KW-0378">Hydrolase</keyword>
<dbReference type="RefSeq" id="WP_068549251.1">
    <property type="nucleotide sequence ID" value="NZ_AP013035.1"/>
</dbReference>
<dbReference type="GO" id="GO:0046933">
    <property type="term" value="F:proton-transporting ATP synthase activity, rotational mechanism"/>
    <property type="evidence" value="ECO:0007669"/>
    <property type="project" value="UniProtKB-UniRule"/>
</dbReference>
<dbReference type="Pfam" id="PF00119">
    <property type="entry name" value="ATP-synt_A"/>
    <property type="match status" value="1"/>
</dbReference>
<keyword evidence="3 13" id="KW-0813">Transport</keyword>
<feature type="transmembrane region" description="Helical" evidence="13">
    <location>
        <begin position="172"/>
        <end position="191"/>
    </location>
</feature>
<protein>
    <recommendedName>
        <fullName evidence="13 14">ATP synthase subunit a</fullName>
    </recommendedName>
    <alternativeName>
        <fullName evidence="13">ATP synthase F0 sector subunit a</fullName>
    </alternativeName>
    <alternativeName>
        <fullName evidence="13">F-ATPase subunit 6</fullName>
    </alternativeName>
</protein>
<comment type="subcellular location">
    <subcellularLocation>
        <location evidence="13 14">Cell membrane</location>
        <topology evidence="13 14">Multi-pass membrane protein</topology>
    </subcellularLocation>
    <subcellularLocation>
        <location evidence="1">Membrane</location>
        <topology evidence="1">Multi-pass membrane protein</topology>
    </subcellularLocation>
</comment>
<dbReference type="InterPro" id="IPR000568">
    <property type="entry name" value="ATP_synth_F0_asu"/>
</dbReference>
<evidence type="ECO:0000313" key="16">
    <source>
        <dbReference type="Proteomes" id="UP000063234"/>
    </source>
</evidence>
<keyword evidence="10 13" id="KW-0406">Ion transport</keyword>
<keyword evidence="6 13" id="KW-0138">CF(0)</keyword>
<dbReference type="PANTHER" id="PTHR42823">
    <property type="entry name" value="ATP SYNTHASE SUBUNIT A, CHLOROPLASTIC"/>
    <property type="match status" value="1"/>
</dbReference>
<dbReference type="InterPro" id="IPR023011">
    <property type="entry name" value="ATP_synth_F0_asu_AS"/>
</dbReference>
<dbReference type="FunFam" id="1.20.120.220:FF:000006">
    <property type="entry name" value="ATP synthase subunit a"/>
    <property type="match status" value="1"/>
</dbReference>
<evidence type="ECO:0000256" key="5">
    <source>
        <dbReference type="ARBA" id="ARBA00022519"/>
    </source>
</evidence>
<dbReference type="KEGG" id="ttk:TST_0524"/>
<keyword evidence="11 13" id="KW-0472">Membrane</keyword>
<dbReference type="PANTHER" id="PTHR42823:SF3">
    <property type="entry name" value="ATP SYNTHASE SUBUNIT A, CHLOROPLASTIC"/>
    <property type="match status" value="1"/>
</dbReference>
<evidence type="ECO:0000256" key="13">
    <source>
        <dbReference type="HAMAP-Rule" id="MF_01393"/>
    </source>
</evidence>
<dbReference type="CDD" id="cd00310">
    <property type="entry name" value="ATP-synt_Fo_a_6"/>
    <property type="match status" value="1"/>
</dbReference>
<keyword evidence="4 13" id="KW-1003">Cell membrane</keyword>
<evidence type="ECO:0000256" key="2">
    <source>
        <dbReference type="ARBA" id="ARBA00006810"/>
    </source>
</evidence>
<evidence type="ECO:0000256" key="14">
    <source>
        <dbReference type="RuleBase" id="RU000483"/>
    </source>
</evidence>
<evidence type="ECO:0000256" key="4">
    <source>
        <dbReference type="ARBA" id="ARBA00022475"/>
    </source>
</evidence>
<dbReference type="HAMAP" id="MF_01393">
    <property type="entry name" value="ATP_synth_a_bact"/>
    <property type="match status" value="1"/>
</dbReference>
<keyword evidence="9 13" id="KW-1133">Transmembrane helix</keyword>
<accession>A0A0S3QSK9</accession>
<gene>
    <name evidence="13 15" type="primary">atpB</name>
    <name evidence="15" type="ORF">TST_0524</name>
</gene>
<evidence type="ECO:0000256" key="3">
    <source>
        <dbReference type="ARBA" id="ARBA00022448"/>
    </source>
</evidence>
<dbReference type="GO" id="GO:0005886">
    <property type="term" value="C:plasma membrane"/>
    <property type="evidence" value="ECO:0007669"/>
    <property type="project" value="UniProtKB-SubCell"/>
</dbReference>
<dbReference type="AlphaFoldDB" id="A0A0S3QSK9"/>
<keyword evidence="16" id="KW-1185">Reference proteome</keyword>
<dbReference type="GO" id="GO:0042777">
    <property type="term" value="P:proton motive force-driven plasma membrane ATP synthesis"/>
    <property type="evidence" value="ECO:0007669"/>
    <property type="project" value="TreeGrafter"/>
</dbReference>
<dbReference type="PROSITE" id="PS00449">
    <property type="entry name" value="ATPASE_A"/>
    <property type="match status" value="1"/>
</dbReference>
<evidence type="ECO:0000256" key="10">
    <source>
        <dbReference type="ARBA" id="ARBA00023065"/>
    </source>
</evidence>
<feature type="transmembrane region" description="Helical" evidence="13">
    <location>
        <begin position="101"/>
        <end position="118"/>
    </location>
</feature>
<dbReference type="InterPro" id="IPR045082">
    <property type="entry name" value="ATP_syn_F0_a_bact/chloroplast"/>
</dbReference>
<keyword evidence="7 13" id="KW-0812">Transmembrane</keyword>
<feature type="transmembrane region" description="Helical" evidence="13">
    <location>
        <begin position="138"/>
        <end position="160"/>
    </location>
</feature>
<dbReference type="Gene3D" id="1.20.120.220">
    <property type="entry name" value="ATP synthase, F0 complex, subunit A"/>
    <property type="match status" value="1"/>
</dbReference>
<feature type="transmembrane region" description="Helical" evidence="13">
    <location>
        <begin position="14"/>
        <end position="35"/>
    </location>
</feature>
<dbReference type="PATRIC" id="fig|1298851.3.peg.548"/>
<dbReference type="STRING" id="1298851.TST_0524"/>
<evidence type="ECO:0000256" key="7">
    <source>
        <dbReference type="ARBA" id="ARBA00022692"/>
    </source>
</evidence>
<evidence type="ECO:0000256" key="1">
    <source>
        <dbReference type="ARBA" id="ARBA00004141"/>
    </source>
</evidence>
<dbReference type="SUPFAM" id="SSF81336">
    <property type="entry name" value="F1F0 ATP synthase subunit A"/>
    <property type="match status" value="1"/>
</dbReference>
<dbReference type="EMBL" id="AP013035">
    <property type="protein sequence ID" value="BAT71330.1"/>
    <property type="molecule type" value="Genomic_DNA"/>
</dbReference>
<feature type="transmembrane region" description="Helical" evidence="13">
    <location>
        <begin position="197"/>
        <end position="215"/>
    </location>
</feature>
<dbReference type="NCBIfam" id="TIGR01131">
    <property type="entry name" value="ATP_synt_6_or_A"/>
    <property type="match status" value="1"/>
</dbReference>
<evidence type="ECO:0000256" key="6">
    <source>
        <dbReference type="ARBA" id="ARBA00022547"/>
    </source>
</evidence>
<comment type="similarity">
    <text evidence="2 13 14">Belongs to the ATPase A chain family.</text>
</comment>
<evidence type="ECO:0000256" key="11">
    <source>
        <dbReference type="ARBA" id="ARBA00023136"/>
    </source>
</evidence>
<evidence type="ECO:0000313" key="15">
    <source>
        <dbReference type="EMBL" id="BAT71330.1"/>
    </source>
</evidence>
<evidence type="ECO:0000256" key="8">
    <source>
        <dbReference type="ARBA" id="ARBA00022781"/>
    </source>
</evidence>
<dbReference type="GO" id="GO:0016787">
    <property type="term" value="F:hydrolase activity"/>
    <property type="evidence" value="ECO:0007669"/>
    <property type="project" value="UniProtKB-KW"/>
</dbReference>
<dbReference type="PRINTS" id="PR00123">
    <property type="entry name" value="ATPASEA"/>
</dbReference>
<feature type="transmembrane region" description="Helical" evidence="13">
    <location>
        <begin position="71"/>
        <end position="89"/>
    </location>
</feature>
<name>A0A0S3QSK9_THET7</name>
<sequence>MYEPFVLNPLPHKYFHIVLALYVAIVLIVLSVLATRKLSLIPSGIQNLMESYVEGMYDFMAGIIPGDVRPHVPLIATLFLFILLSNWMGNVPGFISPTSNWNTTIAPAIVVFFYYHYWGIKKHGLIKYLKHFGGPVPWMAPVMFVLESIGHFARVLSLSVRLFGNIMGEETLALILFTLVPLLVPIPIMFLSIFFGAIQALVFTLLSIVYIALAVEESEEH</sequence>